<sequence length="63" mass="7027">MSADPTPSDRTPVNERSSIGVDAVSLERYSAVQTDDSQLIVYDERIEDAWIQSDDWIDALLVA</sequence>
<dbReference type="AlphaFoldDB" id="A0A8J8Q0K6"/>
<name>A0A8J8Q0K6_9EURY</name>
<keyword evidence="2" id="KW-1185">Reference proteome</keyword>
<gene>
    <name evidence="1" type="ORF">CV102_14475</name>
</gene>
<dbReference type="Proteomes" id="UP000766904">
    <property type="component" value="Unassembled WGS sequence"/>
</dbReference>
<organism evidence="1 2">
    <name type="scientific">Natronococcus pandeyae</name>
    <dbReference type="NCBI Taxonomy" id="2055836"/>
    <lineage>
        <taxon>Archaea</taxon>
        <taxon>Methanobacteriati</taxon>
        <taxon>Methanobacteriota</taxon>
        <taxon>Stenosarchaea group</taxon>
        <taxon>Halobacteria</taxon>
        <taxon>Halobacteriales</taxon>
        <taxon>Natrialbaceae</taxon>
        <taxon>Natronococcus</taxon>
    </lineage>
</organism>
<proteinExistence type="predicted"/>
<dbReference type="RefSeq" id="WP_148858701.1">
    <property type="nucleotide sequence ID" value="NZ_PHNJ01000007.1"/>
</dbReference>
<evidence type="ECO:0000313" key="2">
    <source>
        <dbReference type="Proteomes" id="UP000766904"/>
    </source>
</evidence>
<comment type="caution">
    <text evidence="1">The sequence shown here is derived from an EMBL/GenBank/DDBJ whole genome shotgun (WGS) entry which is preliminary data.</text>
</comment>
<dbReference type="EMBL" id="PHNJ01000007">
    <property type="protein sequence ID" value="TYL37925.1"/>
    <property type="molecule type" value="Genomic_DNA"/>
</dbReference>
<dbReference type="OrthoDB" id="260782at2157"/>
<evidence type="ECO:0000313" key="1">
    <source>
        <dbReference type="EMBL" id="TYL37925.1"/>
    </source>
</evidence>
<accession>A0A8J8Q0K6</accession>
<reference evidence="1" key="1">
    <citation type="submission" date="2017-11" db="EMBL/GenBank/DDBJ databases">
        <authorList>
            <person name="Kajale S.C."/>
            <person name="Sharma A."/>
        </authorList>
    </citation>
    <scope>NUCLEOTIDE SEQUENCE</scope>
    <source>
        <strain evidence="1">LS1_42</strain>
    </source>
</reference>
<protein>
    <submittedName>
        <fullName evidence="1">Uncharacterized protein</fullName>
    </submittedName>
</protein>